<sequence>MDRCPPEIHALIFSFACSDDGTTGRSLALVSRYIHTVSAPFHWQSLAISGLDQARGFTALLRATKAGAARPRRRSRALQAPVRQRQRPRPIHHLFLSTRRAADAADGWPAVQLEDWPMCQAEILAYASPTLETLAFVAFDPFLNSATCIRVLLAVPLPRLVELTIRGRCTPSQVSLTLSDEAVDVASETAVDAVDGVADAGEGHSGLRPCLRRLHLACAYHGFAYGTKSTHDLIHTLSPRLTHLRLSMLDMWGSRRVTEILHAECAERGIVSRVLDLPALPGDEGTELPSGRSIAGEVAWLRVVPASVQRFVIAPPPTGVSDFYCSCCMDVRGDADVMRVFEAMAGTADERFAYVRVREKMGYGYADAKADWLERVAGGEGCWREREGSEGEDARWPNGDETDAREEETQTEGSAMQDNGRKGRIWNKVKRLRLWRAREASKEKYQKGTGSGSA</sequence>
<dbReference type="GeneID" id="24099841"/>
<dbReference type="RefSeq" id="XP_012184213.1">
    <property type="nucleotide sequence ID" value="XM_012328823.1"/>
</dbReference>
<gene>
    <name evidence="2" type="ORF">FIBRA_07127</name>
</gene>
<feature type="region of interest" description="Disordered" evidence="1">
    <location>
        <begin position="383"/>
        <end position="424"/>
    </location>
</feature>
<protein>
    <submittedName>
        <fullName evidence="2">Uncharacterized protein</fullName>
    </submittedName>
</protein>
<evidence type="ECO:0000313" key="3">
    <source>
        <dbReference type="Proteomes" id="UP000006352"/>
    </source>
</evidence>
<reference evidence="2 3" key="1">
    <citation type="journal article" date="2012" name="Appl. Environ. Microbiol.">
        <title>Short-read sequencing for genomic analysis of the brown rot fungus Fibroporia radiculosa.</title>
        <authorList>
            <person name="Tang J.D."/>
            <person name="Perkins A.D."/>
            <person name="Sonstegard T.S."/>
            <person name="Schroeder S.G."/>
            <person name="Burgess S.C."/>
            <person name="Diehl S.V."/>
        </authorList>
    </citation>
    <scope>NUCLEOTIDE SEQUENCE [LARGE SCALE GENOMIC DNA]</scope>
    <source>
        <strain evidence="2 3">TFFH 294</strain>
    </source>
</reference>
<accession>J4GUE1</accession>
<keyword evidence="3" id="KW-1185">Reference proteome</keyword>
<dbReference type="InParanoid" id="J4GUE1"/>
<organism evidence="2 3">
    <name type="scientific">Fibroporia radiculosa</name>
    <dbReference type="NCBI Taxonomy" id="599839"/>
    <lineage>
        <taxon>Eukaryota</taxon>
        <taxon>Fungi</taxon>
        <taxon>Dikarya</taxon>
        <taxon>Basidiomycota</taxon>
        <taxon>Agaricomycotina</taxon>
        <taxon>Agaricomycetes</taxon>
        <taxon>Polyporales</taxon>
        <taxon>Fibroporiaceae</taxon>
        <taxon>Fibroporia</taxon>
    </lineage>
</organism>
<dbReference type="OrthoDB" id="2748701at2759"/>
<evidence type="ECO:0000313" key="2">
    <source>
        <dbReference type="EMBL" id="CCM04930.1"/>
    </source>
</evidence>
<feature type="compositionally biased region" description="Basic and acidic residues" evidence="1">
    <location>
        <begin position="383"/>
        <end position="395"/>
    </location>
</feature>
<name>J4GUE1_9APHY</name>
<evidence type="ECO:0000256" key="1">
    <source>
        <dbReference type="SAM" id="MobiDB-lite"/>
    </source>
</evidence>
<dbReference type="AlphaFoldDB" id="J4GUE1"/>
<dbReference type="EMBL" id="HE797173">
    <property type="protein sequence ID" value="CCM04930.1"/>
    <property type="molecule type" value="Genomic_DNA"/>
</dbReference>
<dbReference type="HOGENOM" id="CLU_041942_2_0_1"/>
<proteinExistence type="predicted"/>
<dbReference type="Proteomes" id="UP000006352">
    <property type="component" value="Unassembled WGS sequence"/>
</dbReference>
<feature type="compositionally biased region" description="Acidic residues" evidence="1">
    <location>
        <begin position="400"/>
        <end position="410"/>
    </location>
</feature>